<dbReference type="EMBL" id="BAABKB010000013">
    <property type="protein sequence ID" value="GAA5014835.1"/>
    <property type="molecule type" value="Genomic_DNA"/>
</dbReference>
<protein>
    <submittedName>
        <fullName evidence="1">Uncharacterized protein</fullName>
    </submittedName>
</protein>
<evidence type="ECO:0000313" key="2">
    <source>
        <dbReference type="Proteomes" id="UP001501759"/>
    </source>
</evidence>
<reference evidence="2" key="1">
    <citation type="journal article" date="2019" name="Int. J. Syst. Evol. Microbiol.">
        <title>The Global Catalogue of Microorganisms (GCM) 10K type strain sequencing project: providing services to taxonomists for standard genome sequencing and annotation.</title>
        <authorList>
            <consortium name="The Broad Institute Genomics Platform"/>
            <consortium name="The Broad Institute Genome Sequencing Center for Infectious Disease"/>
            <person name="Wu L."/>
            <person name="Ma J."/>
        </authorList>
    </citation>
    <scope>NUCLEOTIDE SEQUENCE [LARGE SCALE GENOMIC DNA]</scope>
    <source>
        <strain evidence="2">JCM 18409</strain>
    </source>
</reference>
<organism evidence="1 2">
    <name type="scientific">Streptomyces siamensis</name>
    <dbReference type="NCBI Taxonomy" id="1274986"/>
    <lineage>
        <taxon>Bacteria</taxon>
        <taxon>Bacillati</taxon>
        <taxon>Actinomycetota</taxon>
        <taxon>Actinomycetes</taxon>
        <taxon>Kitasatosporales</taxon>
        <taxon>Streptomycetaceae</taxon>
        <taxon>Streptomyces</taxon>
    </lineage>
</organism>
<name>A0ABP9J0X2_9ACTN</name>
<keyword evidence="2" id="KW-1185">Reference proteome</keyword>
<sequence length="83" mass="9020">MHPLCPVRKPVHQSIMVLTGRNSVSELCRGGPPLTAAGQLIPCGLDALGVLGRELLRPEYGQGKVSTYRGQGMRRPEPWSELV</sequence>
<proteinExistence type="predicted"/>
<comment type="caution">
    <text evidence="1">The sequence shown here is derived from an EMBL/GenBank/DDBJ whole genome shotgun (WGS) entry which is preliminary data.</text>
</comment>
<gene>
    <name evidence="1" type="ORF">GCM10023335_38930</name>
</gene>
<evidence type="ECO:0000313" key="1">
    <source>
        <dbReference type="EMBL" id="GAA5014835.1"/>
    </source>
</evidence>
<dbReference type="Proteomes" id="UP001501759">
    <property type="component" value="Unassembled WGS sequence"/>
</dbReference>
<accession>A0ABP9J0X2</accession>